<dbReference type="SUPFAM" id="SSF52540">
    <property type="entry name" value="P-loop containing nucleoside triphosphate hydrolases"/>
    <property type="match status" value="2"/>
</dbReference>
<proteinExistence type="predicted"/>
<name>A0A1H6EU09_9ACTN</name>
<dbReference type="AlphaFoldDB" id="A0A1H6EU09"/>
<dbReference type="InterPro" id="IPR027417">
    <property type="entry name" value="P-loop_NTPase"/>
</dbReference>
<organism evidence="1 2">
    <name type="scientific">Nonomuraea solani</name>
    <dbReference type="NCBI Taxonomy" id="1144553"/>
    <lineage>
        <taxon>Bacteria</taxon>
        <taxon>Bacillati</taxon>
        <taxon>Actinomycetota</taxon>
        <taxon>Actinomycetes</taxon>
        <taxon>Streptosporangiales</taxon>
        <taxon>Streptosporangiaceae</taxon>
        <taxon>Nonomuraea</taxon>
    </lineage>
</organism>
<sequence length="630" mass="70357">MADFSSDDSWYMLLAKCLTFTHPAGEPELPVILLLGPPGMGKTTALSRIAGSVVGPVSPVVHLPLHPSAGGSVLALVQQLAHDLVVLRKVRLPRTVFTLLVLKLDPALPDSEMEEQLQSVLRGNRVNPPINLGSLGDMLSCIPDVGPFLKFAVSTTQFALPLPVGTDFLHREARGWLTRRLPGGNIVDLARDLSQRGKDRTEFVSSVLCDALLEDLARAWTRRRYPRNCLVLLDDVDFPAGDALLRALTTAMTRRETQAPLVVVAASKTWPRAVAQWTRPGVVLPDANHPLTAGEATHGAWMRRRGRAEHRWWCPVLLPAVPADPMWGPYAIAAWELTRGYPSATGLLIELTGNVGDDDEFRGVLYKDNALYRLLPERLPYRDLLIAWSAVRNVDDAIDAPFTGLAPQLRDELADRLWLVGQSLEENESGIRPAPGSGGPQVTVIHDWLRRLLLHRLAADPARWDDVHQTMERFYRERGEADLAAAMSHRLARVTGETPDDPHLREVVRFLGERFEALDRHDGEDSRLREWIKLYERVTTAPNRLPLDRSLELTHGALATDPADPERLGRDTVIRALVVARWFWLDPLLDPTGRCAEEIARQFRGLVSYCKTGRSTLLGEADRYERRPER</sequence>
<evidence type="ECO:0000313" key="1">
    <source>
        <dbReference type="EMBL" id="SEH00309.1"/>
    </source>
</evidence>
<gene>
    <name evidence="1" type="ORF">SAMN05444920_11643</name>
</gene>
<evidence type="ECO:0008006" key="3">
    <source>
        <dbReference type="Google" id="ProtNLM"/>
    </source>
</evidence>
<evidence type="ECO:0000313" key="2">
    <source>
        <dbReference type="Proteomes" id="UP000236732"/>
    </source>
</evidence>
<protein>
    <recommendedName>
        <fullName evidence="3">AAA ATPase domain-containing protein</fullName>
    </recommendedName>
</protein>
<reference evidence="1 2" key="1">
    <citation type="submission" date="2016-10" db="EMBL/GenBank/DDBJ databases">
        <authorList>
            <person name="de Groot N.N."/>
        </authorList>
    </citation>
    <scope>NUCLEOTIDE SEQUENCE [LARGE SCALE GENOMIC DNA]</scope>
    <source>
        <strain evidence="1 2">CGMCC 4.7037</strain>
    </source>
</reference>
<accession>A0A1H6EU09</accession>
<dbReference type="EMBL" id="FNVT01000016">
    <property type="protein sequence ID" value="SEH00309.1"/>
    <property type="molecule type" value="Genomic_DNA"/>
</dbReference>
<dbReference type="Proteomes" id="UP000236732">
    <property type="component" value="Unassembled WGS sequence"/>
</dbReference>
<keyword evidence="2" id="KW-1185">Reference proteome</keyword>